<keyword evidence="5" id="KW-0460">Magnesium</keyword>
<dbReference type="Gene3D" id="3.90.79.10">
    <property type="entry name" value="Nucleoside Triphosphate Pyrophosphohydrolase"/>
    <property type="match status" value="1"/>
</dbReference>
<evidence type="ECO:0000256" key="3">
    <source>
        <dbReference type="ARBA" id="ARBA00022723"/>
    </source>
</evidence>
<dbReference type="RefSeq" id="WP_343885694.1">
    <property type="nucleotide sequence ID" value="NZ_BAAAKI010000010.1"/>
</dbReference>
<evidence type="ECO:0000313" key="7">
    <source>
        <dbReference type="EMBL" id="MFC6397403.1"/>
    </source>
</evidence>
<accession>A0ABW1X1L5</accession>
<dbReference type="PANTHER" id="PTHR10885">
    <property type="entry name" value="ISOPENTENYL-DIPHOSPHATE DELTA-ISOMERASE"/>
    <property type="match status" value="1"/>
</dbReference>
<dbReference type="PROSITE" id="PS51462">
    <property type="entry name" value="NUDIX"/>
    <property type="match status" value="1"/>
</dbReference>
<sequence length="169" mass="18999">MASEEVVDLFDEQGRRVGTAPRREVRRDNLRHGATGIAVVNGAGEVFVHRRADDKDVYPGRWDFLAGGVLQHGERPEESAARELSEELGINGAALHPLGEGDYADDATRYHAFLYLVRWDGEVSFTDHEVAEGGWWTVELLRERIQLSDWSFMPDSVALMGHRLDELTP</sequence>
<keyword evidence="4" id="KW-0378">Hydrolase</keyword>
<proteinExistence type="inferred from homology"/>
<dbReference type="SUPFAM" id="SSF55811">
    <property type="entry name" value="Nudix"/>
    <property type="match status" value="1"/>
</dbReference>
<dbReference type="PIRSF" id="PIRSF017340">
    <property type="entry name" value="Nudix_hydro"/>
    <property type="match status" value="1"/>
</dbReference>
<evidence type="ECO:0000256" key="1">
    <source>
        <dbReference type="ARBA" id="ARBA00001946"/>
    </source>
</evidence>
<comment type="similarity">
    <text evidence="2">Belongs to the Nudix hydrolase family.</text>
</comment>
<evidence type="ECO:0000259" key="6">
    <source>
        <dbReference type="PROSITE" id="PS51462"/>
    </source>
</evidence>
<dbReference type="InterPro" id="IPR015797">
    <property type="entry name" value="NUDIX_hydrolase-like_dom_sf"/>
</dbReference>
<dbReference type="InterPro" id="IPR024195">
    <property type="entry name" value="NUDIX_hydrolase_YfcD_pred"/>
</dbReference>
<keyword evidence="8" id="KW-1185">Reference proteome</keyword>
<keyword evidence="3" id="KW-0479">Metal-binding</keyword>
<dbReference type="InterPro" id="IPR000086">
    <property type="entry name" value="NUDIX_hydrolase_dom"/>
</dbReference>
<evidence type="ECO:0000313" key="8">
    <source>
        <dbReference type="Proteomes" id="UP001596266"/>
    </source>
</evidence>
<evidence type="ECO:0000256" key="5">
    <source>
        <dbReference type="ARBA" id="ARBA00022842"/>
    </source>
</evidence>
<dbReference type="EMBL" id="JBHSUA010000020">
    <property type="protein sequence ID" value="MFC6397403.1"/>
    <property type="molecule type" value="Genomic_DNA"/>
</dbReference>
<evidence type="ECO:0000256" key="2">
    <source>
        <dbReference type="ARBA" id="ARBA00005582"/>
    </source>
</evidence>
<gene>
    <name evidence="7" type="ORF">ACFP57_10485</name>
</gene>
<comment type="caution">
    <text evidence="7">The sequence shown here is derived from an EMBL/GenBank/DDBJ whole genome shotgun (WGS) entry which is preliminary data.</text>
</comment>
<comment type="cofactor">
    <cofactor evidence="1">
        <name>Mg(2+)</name>
        <dbReference type="ChEBI" id="CHEBI:18420"/>
    </cofactor>
</comment>
<dbReference type="Pfam" id="PF00293">
    <property type="entry name" value="NUDIX"/>
    <property type="match status" value="1"/>
</dbReference>
<protein>
    <submittedName>
        <fullName evidence="7">NUDIX domain-containing protein</fullName>
    </submittedName>
</protein>
<reference evidence="8" key="1">
    <citation type="journal article" date="2019" name="Int. J. Syst. Evol. Microbiol.">
        <title>The Global Catalogue of Microorganisms (GCM) 10K type strain sequencing project: providing services to taxonomists for standard genome sequencing and annotation.</title>
        <authorList>
            <consortium name="The Broad Institute Genomics Platform"/>
            <consortium name="The Broad Institute Genome Sequencing Center for Infectious Disease"/>
            <person name="Wu L."/>
            <person name="Ma J."/>
        </authorList>
    </citation>
    <scope>NUCLEOTIDE SEQUENCE [LARGE SCALE GENOMIC DNA]</scope>
    <source>
        <strain evidence="8">CGMCC 1.15277</strain>
    </source>
</reference>
<evidence type="ECO:0000256" key="4">
    <source>
        <dbReference type="ARBA" id="ARBA00022801"/>
    </source>
</evidence>
<organism evidence="7 8">
    <name type="scientific">Luteococcus sanguinis</name>
    <dbReference type="NCBI Taxonomy" id="174038"/>
    <lineage>
        <taxon>Bacteria</taxon>
        <taxon>Bacillati</taxon>
        <taxon>Actinomycetota</taxon>
        <taxon>Actinomycetes</taxon>
        <taxon>Propionibacteriales</taxon>
        <taxon>Propionibacteriaceae</taxon>
        <taxon>Luteococcus</taxon>
    </lineage>
</organism>
<name>A0ABW1X1L5_9ACTN</name>
<dbReference type="PANTHER" id="PTHR10885:SF0">
    <property type="entry name" value="ISOPENTENYL-DIPHOSPHATE DELTA-ISOMERASE"/>
    <property type="match status" value="1"/>
</dbReference>
<feature type="domain" description="Nudix hydrolase" evidence="6">
    <location>
        <begin position="30"/>
        <end position="158"/>
    </location>
</feature>
<dbReference type="Proteomes" id="UP001596266">
    <property type="component" value="Unassembled WGS sequence"/>
</dbReference>